<accession>M5GE57</accession>
<proteinExistence type="predicted"/>
<organism evidence="2 3">
    <name type="scientific">Dacryopinax primogenitus (strain DJM 731)</name>
    <name type="common">Brown rot fungus</name>
    <dbReference type="NCBI Taxonomy" id="1858805"/>
    <lineage>
        <taxon>Eukaryota</taxon>
        <taxon>Fungi</taxon>
        <taxon>Dikarya</taxon>
        <taxon>Basidiomycota</taxon>
        <taxon>Agaricomycotina</taxon>
        <taxon>Dacrymycetes</taxon>
        <taxon>Dacrymycetales</taxon>
        <taxon>Dacrymycetaceae</taxon>
        <taxon>Dacryopinax</taxon>
    </lineage>
</organism>
<name>M5GE57_DACPD</name>
<dbReference type="Gene3D" id="3.80.10.10">
    <property type="entry name" value="Ribonuclease Inhibitor"/>
    <property type="match status" value="1"/>
</dbReference>
<evidence type="ECO:0000313" key="3">
    <source>
        <dbReference type="Proteomes" id="UP000030653"/>
    </source>
</evidence>
<evidence type="ECO:0008006" key="4">
    <source>
        <dbReference type="Google" id="ProtNLM"/>
    </source>
</evidence>
<dbReference type="RefSeq" id="XP_040631996.1">
    <property type="nucleotide sequence ID" value="XM_040769811.1"/>
</dbReference>
<dbReference type="GeneID" id="63684873"/>
<evidence type="ECO:0000313" key="2">
    <source>
        <dbReference type="EMBL" id="EJU05102.1"/>
    </source>
</evidence>
<keyword evidence="3" id="KW-1185">Reference proteome</keyword>
<dbReference type="EMBL" id="JH795857">
    <property type="protein sequence ID" value="EJU05102.1"/>
    <property type="molecule type" value="Genomic_DNA"/>
</dbReference>
<dbReference type="HOGENOM" id="CLU_625588_0_0_1"/>
<protein>
    <recommendedName>
        <fullName evidence="4">F-box domain-containing protein</fullName>
    </recommendedName>
</protein>
<dbReference type="InterPro" id="IPR032675">
    <property type="entry name" value="LRR_dom_sf"/>
</dbReference>
<keyword evidence="1" id="KW-0732">Signal</keyword>
<reference evidence="2 3" key="1">
    <citation type="journal article" date="2012" name="Science">
        <title>The Paleozoic origin of enzymatic lignin decomposition reconstructed from 31 fungal genomes.</title>
        <authorList>
            <person name="Floudas D."/>
            <person name="Binder M."/>
            <person name="Riley R."/>
            <person name="Barry K."/>
            <person name="Blanchette R.A."/>
            <person name="Henrissat B."/>
            <person name="Martinez A.T."/>
            <person name="Otillar R."/>
            <person name="Spatafora J.W."/>
            <person name="Yadav J.S."/>
            <person name="Aerts A."/>
            <person name="Benoit I."/>
            <person name="Boyd A."/>
            <person name="Carlson A."/>
            <person name="Copeland A."/>
            <person name="Coutinho P.M."/>
            <person name="de Vries R.P."/>
            <person name="Ferreira P."/>
            <person name="Findley K."/>
            <person name="Foster B."/>
            <person name="Gaskell J."/>
            <person name="Glotzer D."/>
            <person name="Gorecki P."/>
            <person name="Heitman J."/>
            <person name="Hesse C."/>
            <person name="Hori C."/>
            <person name="Igarashi K."/>
            <person name="Jurgens J.A."/>
            <person name="Kallen N."/>
            <person name="Kersten P."/>
            <person name="Kohler A."/>
            <person name="Kuees U."/>
            <person name="Kumar T.K.A."/>
            <person name="Kuo A."/>
            <person name="LaButti K."/>
            <person name="Larrondo L.F."/>
            <person name="Lindquist E."/>
            <person name="Ling A."/>
            <person name="Lombard V."/>
            <person name="Lucas S."/>
            <person name="Lundell T."/>
            <person name="Martin R."/>
            <person name="McLaughlin D.J."/>
            <person name="Morgenstern I."/>
            <person name="Morin E."/>
            <person name="Murat C."/>
            <person name="Nagy L.G."/>
            <person name="Nolan M."/>
            <person name="Ohm R.A."/>
            <person name="Patyshakuliyeva A."/>
            <person name="Rokas A."/>
            <person name="Ruiz-Duenas F.J."/>
            <person name="Sabat G."/>
            <person name="Salamov A."/>
            <person name="Samejima M."/>
            <person name="Schmutz J."/>
            <person name="Slot J.C."/>
            <person name="St John F."/>
            <person name="Stenlid J."/>
            <person name="Sun H."/>
            <person name="Sun S."/>
            <person name="Syed K."/>
            <person name="Tsang A."/>
            <person name="Wiebenga A."/>
            <person name="Young D."/>
            <person name="Pisabarro A."/>
            <person name="Eastwood D.C."/>
            <person name="Martin F."/>
            <person name="Cullen D."/>
            <person name="Grigoriev I.V."/>
            <person name="Hibbett D.S."/>
        </authorList>
    </citation>
    <scope>NUCLEOTIDE SEQUENCE [LARGE SCALE GENOMIC DNA]</scope>
    <source>
        <strain evidence="2 3">DJM-731 SS1</strain>
    </source>
</reference>
<evidence type="ECO:0000256" key="1">
    <source>
        <dbReference type="SAM" id="SignalP"/>
    </source>
</evidence>
<dbReference type="Proteomes" id="UP000030653">
    <property type="component" value="Unassembled WGS sequence"/>
</dbReference>
<dbReference type="AlphaFoldDB" id="M5GE57"/>
<gene>
    <name evidence="2" type="ORF">DACRYDRAFT_114376</name>
</gene>
<feature type="signal peptide" evidence="1">
    <location>
        <begin position="1"/>
        <end position="19"/>
    </location>
</feature>
<feature type="chain" id="PRO_5004067647" description="F-box domain-containing protein" evidence="1">
    <location>
        <begin position="20"/>
        <end position="438"/>
    </location>
</feature>
<sequence length="438" mass="49073">MSTWQRCTAFSMLCIGLWANKTGSERAARCSFYERHIRVLTVGHDMYLDLGDGEVQSIILGEVLHGYLDMLRLRVEEFNGRFPGLLTLRVAFPRNLEIQDAIFSMARICLVPSLCKVWCSAMDVFIPSTAFSSNAALAFFQAIPARCPHLQVWHLDVEESEDVMSDDFAAPSELISVTRSVISQVPNLCCFAAPAWCLIPSIYDALARQPLLGQIKITDSNESVPDYYDLARQRSNDIPAHMPWFPRLGVLHFQGHEGLVLDVLPDPARMGSDGSTISQMPLLHTVDIFAGRSDAHEDPSRIPSLVKIINYLQYCPKITQLELFMDFAPAPSDADIELIATPWPALQALCISPWSMSGRAAAALTLKSLLILAARCQEIDRIDLHLCHGLIPEVPAQHQISRASPWITLSLTQTTSEDFLRRFFRRLWPGFRRAILVP</sequence>